<keyword evidence="14" id="KW-1133">Transmembrane helix</keyword>
<dbReference type="Pfam" id="PF01565">
    <property type="entry name" value="FAD_binding_4"/>
    <property type="match status" value="1"/>
</dbReference>
<keyword evidence="12" id="KW-0274">FAD</keyword>
<keyword evidence="17" id="KW-0443">Lipid metabolism</keyword>
<dbReference type="STRING" id="667725.A0A0L0GG56"/>
<gene>
    <name evidence="28" type="ORF">SARC_00596</name>
</gene>
<dbReference type="OrthoDB" id="415825at2759"/>
<dbReference type="GO" id="GO:0000246">
    <property type="term" value="F:Delta24(24-1) sterol reductase activity"/>
    <property type="evidence" value="ECO:0007669"/>
    <property type="project" value="TreeGrafter"/>
</dbReference>
<keyword evidence="15" id="KW-0560">Oxidoreductase</keyword>
<evidence type="ECO:0000256" key="20">
    <source>
        <dbReference type="ARBA" id="ARBA00023221"/>
    </source>
</evidence>
<evidence type="ECO:0000256" key="7">
    <source>
        <dbReference type="ARBA" id="ARBA00022548"/>
    </source>
</evidence>
<evidence type="ECO:0000256" key="23">
    <source>
        <dbReference type="ARBA" id="ARBA00056986"/>
    </source>
</evidence>
<evidence type="ECO:0000256" key="12">
    <source>
        <dbReference type="ARBA" id="ARBA00022827"/>
    </source>
</evidence>
<evidence type="ECO:0000256" key="11">
    <source>
        <dbReference type="ARBA" id="ARBA00022824"/>
    </source>
</evidence>
<evidence type="ECO:0000313" key="29">
    <source>
        <dbReference type="Proteomes" id="UP000054560"/>
    </source>
</evidence>
<evidence type="ECO:0000256" key="9">
    <source>
        <dbReference type="ARBA" id="ARBA00022692"/>
    </source>
</evidence>
<evidence type="ECO:0000313" key="28">
    <source>
        <dbReference type="EMBL" id="KNC87268.1"/>
    </source>
</evidence>
<keyword evidence="19" id="KW-1207">Sterol metabolism</keyword>
<comment type="catalytic activity">
    <reaction evidence="21">
        <text>lanosterol + NADPH + H(+) = 24,25-dihydrolanosterol + NADP(+)</text>
        <dbReference type="Rhea" id="RHEA:33919"/>
        <dbReference type="ChEBI" id="CHEBI:15378"/>
        <dbReference type="ChEBI" id="CHEBI:16521"/>
        <dbReference type="ChEBI" id="CHEBI:28113"/>
        <dbReference type="ChEBI" id="CHEBI:57783"/>
        <dbReference type="ChEBI" id="CHEBI:58349"/>
    </reaction>
    <physiologicalReaction direction="left-to-right" evidence="21">
        <dbReference type="Rhea" id="RHEA:33920"/>
    </physiologicalReaction>
</comment>
<comment type="cofactor">
    <cofactor evidence="1">
        <name>FAD</name>
        <dbReference type="ChEBI" id="CHEBI:57692"/>
    </cofactor>
</comment>
<keyword evidence="16" id="KW-0333">Golgi apparatus</keyword>
<evidence type="ECO:0000256" key="16">
    <source>
        <dbReference type="ARBA" id="ARBA00023034"/>
    </source>
</evidence>
<evidence type="ECO:0000256" key="15">
    <source>
        <dbReference type="ARBA" id="ARBA00023002"/>
    </source>
</evidence>
<dbReference type="AlphaFoldDB" id="A0A0L0GG56"/>
<dbReference type="GO" id="GO:0008203">
    <property type="term" value="P:cholesterol metabolic process"/>
    <property type="evidence" value="ECO:0007669"/>
    <property type="project" value="UniProtKB-KW"/>
</dbReference>
<organism evidence="28 29">
    <name type="scientific">Sphaeroforma arctica JP610</name>
    <dbReference type="NCBI Taxonomy" id="667725"/>
    <lineage>
        <taxon>Eukaryota</taxon>
        <taxon>Ichthyosporea</taxon>
        <taxon>Ichthyophonida</taxon>
        <taxon>Sphaeroforma</taxon>
    </lineage>
</organism>
<dbReference type="GO" id="GO:0005789">
    <property type="term" value="C:endoplasmic reticulum membrane"/>
    <property type="evidence" value="ECO:0007669"/>
    <property type="project" value="UniProtKB-SubCell"/>
</dbReference>
<evidence type="ECO:0000256" key="8">
    <source>
        <dbReference type="ARBA" id="ARBA00022630"/>
    </source>
</evidence>
<evidence type="ECO:0000256" key="24">
    <source>
        <dbReference type="ARBA" id="ARBA00078485"/>
    </source>
</evidence>
<dbReference type="InterPro" id="IPR036318">
    <property type="entry name" value="FAD-bd_PCMH-like_sf"/>
</dbReference>
<evidence type="ECO:0000256" key="6">
    <source>
        <dbReference type="ARBA" id="ARBA00022516"/>
    </source>
</evidence>
<evidence type="ECO:0000256" key="22">
    <source>
        <dbReference type="ARBA" id="ARBA00052927"/>
    </source>
</evidence>
<dbReference type="PANTHER" id="PTHR10801:SF0">
    <property type="entry name" value="DELTA(24)-STEROL REDUCTASE"/>
    <property type="match status" value="1"/>
</dbReference>
<keyword evidence="10" id="KW-0732">Signal</keyword>
<dbReference type="GeneID" id="25901100"/>
<evidence type="ECO:0000256" key="19">
    <source>
        <dbReference type="ARBA" id="ARBA00023166"/>
    </source>
</evidence>
<dbReference type="EMBL" id="KQ241616">
    <property type="protein sequence ID" value="KNC87268.1"/>
    <property type="molecule type" value="Genomic_DNA"/>
</dbReference>
<proteinExistence type="predicted"/>
<feature type="domain" description="FAD-binding PCMH-type" evidence="27">
    <location>
        <begin position="79"/>
        <end position="255"/>
    </location>
</feature>
<evidence type="ECO:0000256" key="5">
    <source>
        <dbReference type="ARBA" id="ARBA00019086"/>
    </source>
</evidence>
<evidence type="ECO:0000256" key="13">
    <source>
        <dbReference type="ARBA" id="ARBA00022857"/>
    </source>
</evidence>
<name>A0A0L0GG56_9EUKA</name>
<reference evidence="28 29" key="1">
    <citation type="submission" date="2011-02" db="EMBL/GenBank/DDBJ databases">
        <title>The Genome Sequence of Sphaeroforma arctica JP610.</title>
        <authorList>
            <consortium name="The Broad Institute Genome Sequencing Platform"/>
            <person name="Russ C."/>
            <person name="Cuomo C."/>
            <person name="Young S.K."/>
            <person name="Zeng Q."/>
            <person name="Gargeya S."/>
            <person name="Alvarado L."/>
            <person name="Berlin A."/>
            <person name="Chapman S.B."/>
            <person name="Chen Z."/>
            <person name="Freedman E."/>
            <person name="Gellesch M."/>
            <person name="Goldberg J."/>
            <person name="Griggs A."/>
            <person name="Gujja S."/>
            <person name="Heilman E."/>
            <person name="Heiman D."/>
            <person name="Howarth C."/>
            <person name="Mehta T."/>
            <person name="Neiman D."/>
            <person name="Pearson M."/>
            <person name="Roberts A."/>
            <person name="Saif S."/>
            <person name="Shea T."/>
            <person name="Shenoy N."/>
            <person name="Sisk P."/>
            <person name="Stolte C."/>
            <person name="Sykes S."/>
            <person name="White J."/>
            <person name="Yandava C."/>
            <person name="Burger G."/>
            <person name="Gray M.W."/>
            <person name="Holland P.W.H."/>
            <person name="King N."/>
            <person name="Lang F.B.F."/>
            <person name="Roger A.J."/>
            <person name="Ruiz-Trillo I."/>
            <person name="Haas B."/>
            <person name="Nusbaum C."/>
            <person name="Birren B."/>
        </authorList>
    </citation>
    <scope>NUCLEOTIDE SEQUENCE [LARGE SCALE GENOMIC DNA]</scope>
    <source>
        <strain evidence="28 29">JP610</strain>
    </source>
</reference>
<dbReference type="GO" id="GO:0000139">
    <property type="term" value="C:Golgi membrane"/>
    <property type="evidence" value="ECO:0007669"/>
    <property type="project" value="UniProtKB-SubCell"/>
</dbReference>
<dbReference type="PANTHER" id="PTHR10801">
    <property type="entry name" value="24-DEHYDROCHOLESTEROL REDUCTASE"/>
    <property type="match status" value="1"/>
</dbReference>
<dbReference type="InterPro" id="IPR006094">
    <property type="entry name" value="Oxid_FAD_bind_N"/>
</dbReference>
<comment type="catalytic activity">
    <reaction evidence="22">
        <text>5alpha-cholest-8-en-3beta-ol + NADP(+) = zymosterol + NADPH + H(+)</text>
        <dbReference type="Rhea" id="RHEA:36399"/>
        <dbReference type="ChEBI" id="CHEBI:15378"/>
        <dbReference type="ChEBI" id="CHEBI:16608"/>
        <dbReference type="ChEBI" id="CHEBI:18252"/>
        <dbReference type="ChEBI" id="CHEBI:57783"/>
        <dbReference type="ChEBI" id="CHEBI:58349"/>
        <dbReference type="EC" id="1.3.1.72"/>
    </reaction>
    <physiologicalReaction direction="right-to-left" evidence="22">
        <dbReference type="Rhea" id="RHEA:36401"/>
    </physiologicalReaction>
</comment>
<evidence type="ECO:0000256" key="17">
    <source>
        <dbReference type="ARBA" id="ARBA00023098"/>
    </source>
</evidence>
<evidence type="ECO:0000256" key="14">
    <source>
        <dbReference type="ARBA" id="ARBA00022989"/>
    </source>
</evidence>
<keyword evidence="7" id="KW-0153">Cholesterol metabolism</keyword>
<comment type="function">
    <text evidence="23">Catalyzes the reduction of the delta-24 double bond of sterol intermediates during cholesterol biosynthesis. In addition to its cholesterol-synthesizing activity, can protect cells from oxidative stress by reducing caspase 3 activity during apoptosis induced by oxidative stress. Also protects against amyloid-beta peptide-induced apoptosis.</text>
</comment>
<dbReference type="GO" id="GO:0071949">
    <property type="term" value="F:FAD binding"/>
    <property type="evidence" value="ECO:0007669"/>
    <property type="project" value="InterPro"/>
</dbReference>
<dbReference type="eggNOG" id="KOG1262">
    <property type="taxonomic scope" value="Eukaryota"/>
</dbReference>
<evidence type="ECO:0000256" key="1">
    <source>
        <dbReference type="ARBA" id="ARBA00001974"/>
    </source>
</evidence>
<dbReference type="Gene3D" id="3.30.465.10">
    <property type="match status" value="1"/>
</dbReference>
<evidence type="ECO:0000256" key="10">
    <source>
        <dbReference type="ARBA" id="ARBA00022729"/>
    </source>
</evidence>
<dbReference type="RefSeq" id="XP_014161170.1">
    <property type="nucleotide sequence ID" value="XM_014305695.1"/>
</dbReference>
<evidence type="ECO:0000256" key="18">
    <source>
        <dbReference type="ARBA" id="ARBA00023136"/>
    </source>
</evidence>
<evidence type="ECO:0000256" key="26">
    <source>
        <dbReference type="SAM" id="MobiDB-lite"/>
    </source>
</evidence>
<dbReference type="InterPro" id="IPR016166">
    <property type="entry name" value="FAD-bd_PCMH"/>
</dbReference>
<dbReference type="SUPFAM" id="SSF56176">
    <property type="entry name" value="FAD-binding/transporter-associated domain-like"/>
    <property type="match status" value="1"/>
</dbReference>
<dbReference type="InterPro" id="IPR016169">
    <property type="entry name" value="FAD-bd_PCMH_sub2"/>
</dbReference>
<evidence type="ECO:0000256" key="3">
    <source>
        <dbReference type="ARBA" id="ARBA00004389"/>
    </source>
</evidence>
<evidence type="ECO:0000256" key="2">
    <source>
        <dbReference type="ARBA" id="ARBA00004194"/>
    </source>
</evidence>
<dbReference type="FunFam" id="3.30.465.10:FF:000032">
    <property type="entry name" value="Delta(24)-sterol reductase"/>
    <property type="match status" value="1"/>
</dbReference>
<dbReference type="Proteomes" id="UP000054560">
    <property type="component" value="Unassembled WGS sequence"/>
</dbReference>
<protein>
    <recommendedName>
        <fullName evidence="5">Delta(24)-sterol reductase</fullName>
        <ecNumber evidence="4">1.3.1.72</ecNumber>
    </recommendedName>
    <alternativeName>
        <fullName evidence="24">24-dehydrocholesterol reductase</fullName>
    </alternativeName>
    <alternativeName>
        <fullName evidence="25">3-beta-hydroxysterol Delta-24-reductase</fullName>
    </alternativeName>
</protein>
<evidence type="ECO:0000256" key="25">
    <source>
        <dbReference type="ARBA" id="ARBA00080612"/>
    </source>
</evidence>
<dbReference type="PROSITE" id="PS51387">
    <property type="entry name" value="FAD_PCMH"/>
    <property type="match status" value="1"/>
</dbReference>
<evidence type="ECO:0000259" key="27">
    <source>
        <dbReference type="PROSITE" id="PS51387"/>
    </source>
</evidence>
<comment type="subcellular location">
    <subcellularLocation>
        <location evidence="3">Endoplasmic reticulum membrane</location>
        <topology evidence="3">Single-pass membrane protein</topology>
    </subcellularLocation>
    <subcellularLocation>
        <location evidence="2">Golgi apparatus membrane</location>
        <topology evidence="2">Single-pass membrane protein</topology>
    </subcellularLocation>
</comment>
<keyword evidence="18" id="KW-0472">Membrane</keyword>
<accession>A0A0L0GG56</accession>
<keyword evidence="9" id="KW-0812">Transmembrane</keyword>
<keyword evidence="8" id="KW-0285">Flavoprotein</keyword>
<dbReference type="GO" id="GO:0050614">
    <property type="term" value="F:Delta24-sterol reductase activity"/>
    <property type="evidence" value="ECO:0007669"/>
    <property type="project" value="UniProtKB-EC"/>
</dbReference>
<keyword evidence="20" id="KW-0753">Steroid metabolism</keyword>
<keyword evidence="13" id="KW-0521">NADP</keyword>
<keyword evidence="11" id="KW-0256">Endoplasmic reticulum</keyword>
<evidence type="ECO:0000256" key="21">
    <source>
        <dbReference type="ARBA" id="ARBA00051033"/>
    </source>
</evidence>
<keyword evidence="29" id="KW-1185">Reference proteome</keyword>
<dbReference type="InterPro" id="IPR040165">
    <property type="entry name" value="Diminuto-like"/>
</dbReference>
<dbReference type="EC" id="1.3.1.72" evidence="4"/>
<keyword evidence="6" id="KW-0444">Lipid biosynthesis</keyword>
<sequence>MCYAESGRSKPDAGSSSKNGMTGSAARFVQSIVDSMSCALNRWIEYMLTYHRSIFACLVLLPMSLVYDAVSYVRSSIVFKMKSAPAHHAARVAHVQKQVKDWNADGRRRPMCTARAGWKTISLRIGTYKETMSNINVDLYDVLEVDQKARTVRVEPLATMGQITSLILPTGWTLALTPELDDLTVGGLIAGFGVETSSHKHGLFQHIVKSIELVTADGEVVNCSATENPELFYSIPWSYGTLGFIVSAQLKLVPTKKYAHITYTPCHTQQDYTKIFEAAARNMDNDFVECLVYSQNEAVVMTGVMTDHVVQAKRNAIGNYYKPWFYKHVEQFLTIGPSNEYIPLRDYYHRHSRSIFWELSDIIPFGNEPIFRYLFGWAVPPKVSLLKLTQIEATRKLYELHHVVQDMLVPISSTAECVNIFHDEFDLYPLWLCPMQLPSASHAKYGGFLKPAIVDGKPEEMFVDIGAYGNPANKGFVAAESMKRVEAHVRRLQGFQALYADCYMTEQEFEQMFDHTTYKKLRKQYRCEDAFPTVYGKINRSARK</sequence>
<evidence type="ECO:0000256" key="4">
    <source>
        <dbReference type="ARBA" id="ARBA00012405"/>
    </source>
</evidence>
<feature type="region of interest" description="Disordered" evidence="26">
    <location>
        <begin position="1"/>
        <end position="21"/>
    </location>
</feature>